<dbReference type="Gene3D" id="3.90.20.20">
    <property type="match status" value="1"/>
</dbReference>
<reference evidence="14" key="1">
    <citation type="submission" date="2023-02" db="EMBL/GenBank/DDBJ databases">
        <title>Tahibacter soli sp. nov. isolated from soil.</title>
        <authorList>
            <person name="Baek J.H."/>
            <person name="Lee J.K."/>
            <person name="Choi D.G."/>
            <person name="Jeon C.O."/>
        </authorList>
    </citation>
    <scope>NUCLEOTIDE SEQUENCE</scope>
    <source>
        <strain evidence="14">BL</strain>
    </source>
</reference>
<evidence type="ECO:0000256" key="6">
    <source>
        <dbReference type="ARBA" id="ARBA00023186"/>
    </source>
</evidence>
<dbReference type="EMBL" id="JAOVZO020000018">
    <property type="protein sequence ID" value="MDC8014417.1"/>
    <property type="molecule type" value="Genomic_DNA"/>
</dbReference>
<evidence type="ECO:0000256" key="10">
    <source>
        <dbReference type="HAMAP-Rule" id="MF_01151"/>
    </source>
</evidence>
<dbReference type="InterPro" id="IPR009012">
    <property type="entry name" value="GrpE_head"/>
</dbReference>
<keyword evidence="6 10" id="KW-0143">Chaperone</keyword>
<dbReference type="NCBIfam" id="NF010748">
    <property type="entry name" value="PRK14150.1"/>
    <property type="match status" value="1"/>
</dbReference>
<comment type="similarity">
    <text evidence="2 10 12">Belongs to the GrpE family.</text>
</comment>
<evidence type="ECO:0000256" key="2">
    <source>
        <dbReference type="ARBA" id="ARBA00009054"/>
    </source>
</evidence>
<evidence type="ECO:0000256" key="4">
    <source>
        <dbReference type="ARBA" id="ARBA00022490"/>
    </source>
</evidence>
<evidence type="ECO:0000256" key="3">
    <source>
        <dbReference type="ARBA" id="ARBA00011738"/>
    </source>
</evidence>
<comment type="caution">
    <text evidence="14">The sequence shown here is derived from an EMBL/GenBank/DDBJ whole genome shotgun (WGS) entry which is preliminary data.</text>
</comment>
<dbReference type="HAMAP" id="MF_01151">
    <property type="entry name" value="GrpE"/>
    <property type="match status" value="1"/>
</dbReference>
<dbReference type="GO" id="GO:0051087">
    <property type="term" value="F:protein-folding chaperone binding"/>
    <property type="evidence" value="ECO:0007669"/>
    <property type="project" value="InterPro"/>
</dbReference>
<dbReference type="GO" id="GO:0051082">
    <property type="term" value="F:unfolded protein binding"/>
    <property type="evidence" value="ECO:0007669"/>
    <property type="project" value="TreeGrafter"/>
</dbReference>
<organism evidence="14 15">
    <name type="scientific">Tahibacter soli</name>
    <dbReference type="NCBI Taxonomy" id="2983605"/>
    <lineage>
        <taxon>Bacteria</taxon>
        <taxon>Pseudomonadati</taxon>
        <taxon>Pseudomonadota</taxon>
        <taxon>Gammaproteobacteria</taxon>
        <taxon>Lysobacterales</taxon>
        <taxon>Rhodanobacteraceae</taxon>
        <taxon>Tahibacter</taxon>
    </lineage>
</organism>
<sequence>MQNTDPTAPAGAQGAQSGASEAEAAMNADIDALSQQLAQAETAVAEMRDVLLRERAELENQRRRLQRDLEQARKFANERLLSDLLPVFDALNSGLAIENADAAVLREGTDLTLKTLLRVAETNGLKQVDPTGTPFNPDLHQAMSMVDSPDHASGLVVATLQKGYVLNDRLLRPALVAVAK</sequence>
<dbReference type="InterPro" id="IPR000740">
    <property type="entry name" value="GrpE"/>
</dbReference>
<dbReference type="GO" id="GO:0000774">
    <property type="term" value="F:adenyl-nucleotide exchange factor activity"/>
    <property type="evidence" value="ECO:0007669"/>
    <property type="project" value="InterPro"/>
</dbReference>
<feature type="compositionally biased region" description="Low complexity" evidence="13">
    <location>
        <begin position="10"/>
        <end position="25"/>
    </location>
</feature>
<comment type="subunit">
    <text evidence="3 10">Homodimer.</text>
</comment>
<dbReference type="GO" id="GO:0006457">
    <property type="term" value="P:protein folding"/>
    <property type="evidence" value="ECO:0007669"/>
    <property type="project" value="InterPro"/>
</dbReference>
<evidence type="ECO:0000256" key="9">
    <source>
        <dbReference type="ARBA" id="ARBA00076414"/>
    </source>
</evidence>
<dbReference type="GO" id="GO:0042803">
    <property type="term" value="F:protein homodimerization activity"/>
    <property type="evidence" value="ECO:0007669"/>
    <property type="project" value="InterPro"/>
</dbReference>
<evidence type="ECO:0000313" key="14">
    <source>
        <dbReference type="EMBL" id="MDC8014417.1"/>
    </source>
</evidence>
<dbReference type="PANTHER" id="PTHR21237">
    <property type="entry name" value="GRPE PROTEIN"/>
    <property type="match status" value="1"/>
</dbReference>
<dbReference type="Gene3D" id="2.30.22.10">
    <property type="entry name" value="Head domain of nucleotide exchange factor GrpE"/>
    <property type="match status" value="1"/>
</dbReference>
<name>A0A9X3YMJ7_9GAMM</name>
<protein>
    <recommendedName>
        <fullName evidence="8 10">Protein GrpE</fullName>
    </recommendedName>
    <alternativeName>
        <fullName evidence="9 10">HSP-70 cofactor</fullName>
    </alternativeName>
</protein>
<evidence type="ECO:0000313" key="15">
    <source>
        <dbReference type="Proteomes" id="UP001139971"/>
    </source>
</evidence>
<evidence type="ECO:0000256" key="13">
    <source>
        <dbReference type="SAM" id="MobiDB-lite"/>
    </source>
</evidence>
<keyword evidence="15" id="KW-1185">Reference proteome</keyword>
<evidence type="ECO:0000256" key="11">
    <source>
        <dbReference type="RuleBase" id="RU000639"/>
    </source>
</evidence>
<evidence type="ECO:0000256" key="7">
    <source>
        <dbReference type="ARBA" id="ARBA00053401"/>
    </source>
</evidence>
<dbReference type="SUPFAM" id="SSF58014">
    <property type="entry name" value="Coiled-coil domain of nucleotide exchange factor GrpE"/>
    <property type="match status" value="1"/>
</dbReference>
<dbReference type="SUPFAM" id="SSF51064">
    <property type="entry name" value="Head domain of nucleotide exchange factor GrpE"/>
    <property type="match status" value="1"/>
</dbReference>
<dbReference type="InterPro" id="IPR013805">
    <property type="entry name" value="GrpE_CC"/>
</dbReference>
<evidence type="ECO:0000256" key="5">
    <source>
        <dbReference type="ARBA" id="ARBA00023016"/>
    </source>
</evidence>
<dbReference type="PRINTS" id="PR00773">
    <property type="entry name" value="GRPEPROTEIN"/>
</dbReference>
<keyword evidence="4 10" id="KW-0963">Cytoplasm</keyword>
<dbReference type="AlphaFoldDB" id="A0A9X3YMJ7"/>
<comment type="function">
    <text evidence="7 10 11">Participates actively in the response to hyperosmotic and heat shock by preventing the aggregation of stress-denatured proteins, in association with DnaK and GrpE. It is the nucleotide exchange factor for DnaK and may function as a thermosensor. Unfolded proteins bind initially to DnaJ; upon interaction with the DnaJ-bound protein, DnaK hydrolyzes its bound ATP, resulting in the formation of a stable complex. GrpE releases ADP from DnaK; ATP binding to DnaK triggers the release of the substrate protein, thus completing the reaction cycle. Several rounds of ATP-dependent interactions between DnaJ, DnaK and GrpE are required for fully efficient folding.</text>
</comment>
<proteinExistence type="inferred from homology"/>
<feature type="region of interest" description="Disordered" evidence="13">
    <location>
        <begin position="1"/>
        <end position="27"/>
    </location>
</feature>
<dbReference type="NCBIfam" id="NF010738">
    <property type="entry name" value="PRK14140.1"/>
    <property type="match status" value="1"/>
</dbReference>
<evidence type="ECO:0000256" key="8">
    <source>
        <dbReference type="ARBA" id="ARBA00072274"/>
    </source>
</evidence>
<dbReference type="NCBIfam" id="NF010737">
    <property type="entry name" value="PRK14139.1"/>
    <property type="match status" value="1"/>
</dbReference>
<evidence type="ECO:0000256" key="1">
    <source>
        <dbReference type="ARBA" id="ARBA00004496"/>
    </source>
</evidence>
<dbReference type="Pfam" id="PF01025">
    <property type="entry name" value="GrpE"/>
    <property type="match status" value="1"/>
</dbReference>
<dbReference type="GO" id="GO:0005829">
    <property type="term" value="C:cytosol"/>
    <property type="evidence" value="ECO:0007669"/>
    <property type="project" value="TreeGrafter"/>
</dbReference>
<dbReference type="CDD" id="cd00446">
    <property type="entry name" value="GrpE"/>
    <property type="match status" value="1"/>
</dbReference>
<dbReference type="FunFam" id="2.30.22.10:FF:000001">
    <property type="entry name" value="Protein GrpE"/>
    <property type="match status" value="1"/>
</dbReference>
<dbReference type="RefSeq" id="WP_263545163.1">
    <property type="nucleotide sequence ID" value="NZ_JAOVZO020000018.1"/>
</dbReference>
<dbReference type="Proteomes" id="UP001139971">
    <property type="component" value="Unassembled WGS sequence"/>
</dbReference>
<dbReference type="PROSITE" id="PS01071">
    <property type="entry name" value="GRPE"/>
    <property type="match status" value="1"/>
</dbReference>
<gene>
    <name evidence="10 14" type="primary">grpE</name>
    <name evidence="14" type="ORF">OD750_017880</name>
</gene>
<dbReference type="NCBIfam" id="NF010745">
    <property type="entry name" value="PRK14147.1"/>
    <property type="match status" value="1"/>
</dbReference>
<accession>A0A9X3YMJ7</accession>
<keyword evidence="5 10" id="KW-0346">Stress response</keyword>
<comment type="subcellular location">
    <subcellularLocation>
        <location evidence="1 10">Cytoplasm</location>
    </subcellularLocation>
</comment>
<dbReference type="PANTHER" id="PTHR21237:SF23">
    <property type="entry name" value="GRPE PROTEIN HOMOLOG, MITOCHONDRIAL"/>
    <property type="match status" value="1"/>
</dbReference>
<evidence type="ECO:0000256" key="12">
    <source>
        <dbReference type="RuleBase" id="RU004478"/>
    </source>
</evidence>